<dbReference type="PRINTS" id="PR00032">
    <property type="entry name" value="HTHARAC"/>
</dbReference>
<dbReference type="Pfam" id="PF02311">
    <property type="entry name" value="AraC_binding"/>
    <property type="match status" value="1"/>
</dbReference>
<dbReference type="InterPro" id="IPR020449">
    <property type="entry name" value="Tscrpt_reg_AraC-type_HTH"/>
</dbReference>
<dbReference type="RefSeq" id="WP_163608150.1">
    <property type="nucleotide sequence ID" value="NZ_JAABOO010000003.1"/>
</dbReference>
<dbReference type="EMBL" id="JAABOO010000003">
    <property type="protein sequence ID" value="NER14873.1"/>
    <property type="molecule type" value="Genomic_DNA"/>
</dbReference>
<comment type="caution">
    <text evidence="5">The sequence shown here is derived from an EMBL/GenBank/DDBJ whole genome shotgun (WGS) entry which is preliminary data.</text>
</comment>
<dbReference type="PANTHER" id="PTHR43280:SF32">
    <property type="entry name" value="TRANSCRIPTIONAL REGULATORY PROTEIN"/>
    <property type="match status" value="1"/>
</dbReference>
<keyword evidence="6" id="KW-1185">Reference proteome</keyword>
<dbReference type="Gene3D" id="1.10.10.60">
    <property type="entry name" value="Homeodomain-like"/>
    <property type="match status" value="2"/>
</dbReference>
<evidence type="ECO:0000313" key="6">
    <source>
        <dbReference type="Proteomes" id="UP000468581"/>
    </source>
</evidence>
<evidence type="ECO:0000259" key="4">
    <source>
        <dbReference type="PROSITE" id="PS01124"/>
    </source>
</evidence>
<evidence type="ECO:0000256" key="1">
    <source>
        <dbReference type="ARBA" id="ARBA00023015"/>
    </source>
</evidence>
<name>A0A6P0UVP8_9FLAO</name>
<dbReference type="InterPro" id="IPR018060">
    <property type="entry name" value="HTH_AraC"/>
</dbReference>
<dbReference type="GO" id="GO:0043565">
    <property type="term" value="F:sequence-specific DNA binding"/>
    <property type="evidence" value="ECO:0007669"/>
    <property type="project" value="InterPro"/>
</dbReference>
<proteinExistence type="predicted"/>
<evidence type="ECO:0000256" key="2">
    <source>
        <dbReference type="ARBA" id="ARBA00023125"/>
    </source>
</evidence>
<dbReference type="Pfam" id="PF12833">
    <property type="entry name" value="HTH_18"/>
    <property type="match status" value="1"/>
</dbReference>
<dbReference type="InterPro" id="IPR003313">
    <property type="entry name" value="AraC-bd"/>
</dbReference>
<dbReference type="SUPFAM" id="SSF46689">
    <property type="entry name" value="Homeodomain-like"/>
    <property type="match status" value="1"/>
</dbReference>
<keyword evidence="1" id="KW-0805">Transcription regulation</keyword>
<feature type="domain" description="HTH araC/xylS-type" evidence="4">
    <location>
        <begin position="188"/>
        <end position="297"/>
    </location>
</feature>
<reference evidence="5 6" key="1">
    <citation type="submission" date="2020-01" db="EMBL/GenBank/DDBJ databases">
        <title>Leptobacterium flavescens.</title>
        <authorList>
            <person name="Wang G."/>
        </authorList>
    </citation>
    <scope>NUCLEOTIDE SEQUENCE [LARGE SCALE GENOMIC DNA]</scope>
    <source>
        <strain evidence="5 6">KCTC 22160</strain>
    </source>
</reference>
<dbReference type="PANTHER" id="PTHR43280">
    <property type="entry name" value="ARAC-FAMILY TRANSCRIPTIONAL REGULATOR"/>
    <property type="match status" value="1"/>
</dbReference>
<protein>
    <submittedName>
        <fullName evidence="5">Helix-turn-helix domain-containing protein</fullName>
    </submittedName>
</protein>
<evidence type="ECO:0000313" key="5">
    <source>
        <dbReference type="EMBL" id="NER14873.1"/>
    </source>
</evidence>
<dbReference type="GO" id="GO:0003700">
    <property type="term" value="F:DNA-binding transcription factor activity"/>
    <property type="evidence" value="ECO:0007669"/>
    <property type="project" value="InterPro"/>
</dbReference>
<keyword evidence="2" id="KW-0238">DNA-binding</keyword>
<organism evidence="5 6">
    <name type="scientific">Leptobacterium flavescens</name>
    <dbReference type="NCBI Taxonomy" id="472055"/>
    <lineage>
        <taxon>Bacteria</taxon>
        <taxon>Pseudomonadati</taxon>
        <taxon>Bacteroidota</taxon>
        <taxon>Flavobacteriia</taxon>
        <taxon>Flavobacteriales</taxon>
        <taxon>Flavobacteriaceae</taxon>
        <taxon>Leptobacterium</taxon>
    </lineage>
</organism>
<dbReference type="PROSITE" id="PS01124">
    <property type="entry name" value="HTH_ARAC_FAMILY_2"/>
    <property type="match status" value="1"/>
</dbReference>
<sequence>MEHELKSISQIHQAYDLEKPKNPLISIIDMANYVVKDEWINVRFTNSFYYISLKDGSCGLEYGRNTYDFEDGVMSFMAPGQVFSVTSKPEREIHGWMLYFHPELIRNTPLAKTIDDYNFFSYSVHEALHLSDQEQKTITDCVKMIEEEIRERIDKHSRKVIASGLEFLLNFCSRFYERQFNTRASTNKDVLSVVETALKEYYSPENYQRSGLPTVGYLAEKANLSPGYLSDLLRNETGKSAKEHIHLFLIEKAKTILLNSRSTVSEIAYDLGFEYPQHFSKMFKTKTGMSPGVYRNLN</sequence>
<keyword evidence="3" id="KW-0804">Transcription</keyword>
<dbReference type="Proteomes" id="UP000468581">
    <property type="component" value="Unassembled WGS sequence"/>
</dbReference>
<dbReference type="InterPro" id="IPR009057">
    <property type="entry name" value="Homeodomain-like_sf"/>
</dbReference>
<evidence type="ECO:0000256" key="3">
    <source>
        <dbReference type="ARBA" id="ARBA00023163"/>
    </source>
</evidence>
<gene>
    <name evidence="5" type="ORF">GWK08_15560</name>
</gene>
<accession>A0A6P0UVP8</accession>
<dbReference type="AlphaFoldDB" id="A0A6P0UVP8"/>
<dbReference type="SMART" id="SM00342">
    <property type="entry name" value="HTH_ARAC"/>
    <property type="match status" value="1"/>
</dbReference>